<organism evidence="9 10">
    <name type="scientific">Astathelohania contejeani</name>
    <dbReference type="NCBI Taxonomy" id="164912"/>
    <lineage>
        <taxon>Eukaryota</taxon>
        <taxon>Fungi</taxon>
        <taxon>Fungi incertae sedis</taxon>
        <taxon>Microsporidia</taxon>
        <taxon>Astathelohaniidae</taxon>
        <taxon>Astathelohania</taxon>
    </lineage>
</organism>
<dbReference type="InterPro" id="IPR036236">
    <property type="entry name" value="Znf_C2H2_sf"/>
</dbReference>
<protein>
    <submittedName>
        <fullName evidence="9">Zinc finger and SCAN domain-containing protein 5B</fullName>
    </submittedName>
</protein>
<feature type="domain" description="C2H2-type" evidence="8">
    <location>
        <begin position="83"/>
        <end position="106"/>
    </location>
</feature>
<evidence type="ECO:0000256" key="4">
    <source>
        <dbReference type="ARBA" id="ARBA00022771"/>
    </source>
</evidence>
<keyword evidence="5" id="KW-0862">Zinc</keyword>
<dbReference type="Gene3D" id="3.30.160.60">
    <property type="entry name" value="Classic Zinc Finger"/>
    <property type="match status" value="3"/>
</dbReference>
<evidence type="ECO:0000256" key="1">
    <source>
        <dbReference type="ARBA" id="ARBA00004123"/>
    </source>
</evidence>
<reference evidence="9 10" key="1">
    <citation type="submission" date="2019-01" db="EMBL/GenBank/DDBJ databases">
        <title>Genomes sequencing and comparative genomics of infectious freshwater microsporidia, Cucumispora dikerogammari and Thelohania contejeani.</title>
        <authorList>
            <person name="Cormier A."/>
            <person name="Giraud I."/>
            <person name="Wattier R."/>
            <person name="Teixeira M."/>
            <person name="Grandjean F."/>
            <person name="Rigaud T."/>
            <person name="Cordaux R."/>
        </authorList>
    </citation>
    <scope>NUCLEOTIDE SEQUENCE [LARGE SCALE GENOMIC DNA]</scope>
    <source>
        <strain evidence="9">T1</strain>
        <tissue evidence="9">Spores</tissue>
    </source>
</reference>
<dbReference type="Pfam" id="PF00096">
    <property type="entry name" value="zf-C2H2"/>
    <property type="match status" value="1"/>
</dbReference>
<keyword evidence="10" id="KW-1185">Reference proteome</keyword>
<evidence type="ECO:0000256" key="5">
    <source>
        <dbReference type="ARBA" id="ARBA00022833"/>
    </source>
</evidence>
<sequence>MKNKNIKKIFIGGGKTRRLKKPFCFNCRKSFMCLEELNIHMKIHVDEKAHQITTYMCLKCKKRFSHWETLKIHRRIHTGEKPYTCVFCENQFDSPVIMRIHQKNYH</sequence>
<evidence type="ECO:0000256" key="7">
    <source>
        <dbReference type="PROSITE-ProRule" id="PRU00042"/>
    </source>
</evidence>
<dbReference type="Proteomes" id="UP001516464">
    <property type="component" value="Unassembled WGS sequence"/>
</dbReference>
<dbReference type="PROSITE" id="PS50157">
    <property type="entry name" value="ZINC_FINGER_C2H2_2"/>
    <property type="match status" value="3"/>
</dbReference>
<dbReference type="EMBL" id="SBIQ01000210">
    <property type="protein sequence ID" value="KAF7682628.1"/>
    <property type="molecule type" value="Genomic_DNA"/>
</dbReference>
<evidence type="ECO:0000313" key="10">
    <source>
        <dbReference type="Proteomes" id="UP001516464"/>
    </source>
</evidence>
<dbReference type="PANTHER" id="PTHR24394:SF44">
    <property type="entry name" value="ZINC FINGER PROTEIN 271-LIKE"/>
    <property type="match status" value="1"/>
</dbReference>
<comment type="caution">
    <text evidence="9">The sequence shown here is derived from an EMBL/GenBank/DDBJ whole genome shotgun (WGS) entry which is preliminary data.</text>
</comment>
<dbReference type="SMART" id="SM00355">
    <property type="entry name" value="ZnF_C2H2"/>
    <property type="match status" value="3"/>
</dbReference>
<evidence type="ECO:0000259" key="8">
    <source>
        <dbReference type="PROSITE" id="PS50157"/>
    </source>
</evidence>
<keyword evidence="4 7" id="KW-0863">Zinc-finger</keyword>
<evidence type="ECO:0000256" key="6">
    <source>
        <dbReference type="ARBA" id="ARBA00023242"/>
    </source>
</evidence>
<evidence type="ECO:0000256" key="3">
    <source>
        <dbReference type="ARBA" id="ARBA00022737"/>
    </source>
</evidence>
<gene>
    <name evidence="9" type="primary">ZSCAN5B</name>
    <name evidence="9" type="ORF">TCON_2150</name>
</gene>
<dbReference type="InterPro" id="IPR013087">
    <property type="entry name" value="Znf_C2H2_type"/>
</dbReference>
<keyword evidence="6" id="KW-0539">Nucleus</keyword>
<dbReference type="PROSITE" id="PS00028">
    <property type="entry name" value="ZINC_FINGER_C2H2_1"/>
    <property type="match status" value="3"/>
</dbReference>
<evidence type="ECO:0000256" key="2">
    <source>
        <dbReference type="ARBA" id="ARBA00022723"/>
    </source>
</evidence>
<keyword evidence="3" id="KW-0677">Repeat</keyword>
<accession>A0ABQ7HWX7</accession>
<dbReference type="SUPFAM" id="SSF57667">
    <property type="entry name" value="beta-beta-alpha zinc fingers"/>
    <property type="match status" value="2"/>
</dbReference>
<proteinExistence type="predicted"/>
<dbReference type="PANTHER" id="PTHR24394">
    <property type="entry name" value="ZINC FINGER PROTEIN"/>
    <property type="match status" value="1"/>
</dbReference>
<feature type="domain" description="C2H2-type" evidence="8">
    <location>
        <begin position="22"/>
        <end position="49"/>
    </location>
</feature>
<comment type="subcellular location">
    <subcellularLocation>
        <location evidence="1">Nucleus</location>
    </subcellularLocation>
</comment>
<name>A0ABQ7HWX7_9MICR</name>
<evidence type="ECO:0000313" key="9">
    <source>
        <dbReference type="EMBL" id="KAF7682628.1"/>
    </source>
</evidence>
<keyword evidence="2" id="KW-0479">Metal-binding</keyword>
<feature type="domain" description="C2H2-type" evidence="8">
    <location>
        <begin position="55"/>
        <end position="82"/>
    </location>
</feature>